<dbReference type="AlphaFoldDB" id="A0A8K0E303"/>
<sequence>MKQPHAGVVSRACKTRGALPHILDPRAVEPRGRMDPGGETPAEQKENPRQQWTRSRRRMRIIARMNPVEQVTRTGHGIKNPRRWLAGLVKPGGVSVIRFVFPCIRPPCTLCTTVNPVEQVTPNGHGSKEPHGGG</sequence>
<accession>A0A8K0E303</accession>
<proteinExistence type="predicted"/>
<evidence type="ECO:0000256" key="1">
    <source>
        <dbReference type="SAM" id="MobiDB-lite"/>
    </source>
</evidence>
<reference evidence="2" key="1">
    <citation type="submission" date="2020-03" db="EMBL/GenBank/DDBJ databases">
        <title>A high-quality chromosome-level genome assembly of a woody plant with both climbing and erect habits, Rhamnella rubrinervis.</title>
        <authorList>
            <person name="Lu Z."/>
            <person name="Yang Y."/>
            <person name="Zhu X."/>
            <person name="Sun Y."/>
        </authorList>
    </citation>
    <scope>NUCLEOTIDE SEQUENCE</scope>
    <source>
        <strain evidence="2">BYM</strain>
        <tissue evidence="2">Leaf</tissue>
    </source>
</reference>
<name>A0A8K0E303_9ROSA</name>
<dbReference type="Proteomes" id="UP000796880">
    <property type="component" value="Unassembled WGS sequence"/>
</dbReference>
<keyword evidence="3" id="KW-1185">Reference proteome</keyword>
<evidence type="ECO:0000313" key="3">
    <source>
        <dbReference type="Proteomes" id="UP000796880"/>
    </source>
</evidence>
<comment type="caution">
    <text evidence="2">The sequence shown here is derived from an EMBL/GenBank/DDBJ whole genome shotgun (WGS) entry which is preliminary data.</text>
</comment>
<protein>
    <submittedName>
        <fullName evidence="2">Uncharacterized protein</fullName>
    </submittedName>
</protein>
<evidence type="ECO:0000313" key="2">
    <source>
        <dbReference type="EMBL" id="KAF3438495.1"/>
    </source>
</evidence>
<organism evidence="2 3">
    <name type="scientific">Rhamnella rubrinervis</name>
    <dbReference type="NCBI Taxonomy" id="2594499"/>
    <lineage>
        <taxon>Eukaryota</taxon>
        <taxon>Viridiplantae</taxon>
        <taxon>Streptophyta</taxon>
        <taxon>Embryophyta</taxon>
        <taxon>Tracheophyta</taxon>
        <taxon>Spermatophyta</taxon>
        <taxon>Magnoliopsida</taxon>
        <taxon>eudicotyledons</taxon>
        <taxon>Gunneridae</taxon>
        <taxon>Pentapetalae</taxon>
        <taxon>rosids</taxon>
        <taxon>fabids</taxon>
        <taxon>Rosales</taxon>
        <taxon>Rhamnaceae</taxon>
        <taxon>rhamnoid group</taxon>
        <taxon>Rhamneae</taxon>
        <taxon>Rhamnella</taxon>
    </lineage>
</organism>
<gene>
    <name evidence="2" type="ORF">FNV43_RR21257</name>
</gene>
<feature type="compositionally biased region" description="Basic and acidic residues" evidence="1">
    <location>
        <begin position="23"/>
        <end position="48"/>
    </location>
</feature>
<dbReference type="EMBL" id="VOIH02000009">
    <property type="protein sequence ID" value="KAF3438495.1"/>
    <property type="molecule type" value="Genomic_DNA"/>
</dbReference>
<feature type="region of interest" description="Disordered" evidence="1">
    <location>
        <begin position="1"/>
        <end position="58"/>
    </location>
</feature>